<evidence type="ECO:0000313" key="2">
    <source>
        <dbReference type="EMBL" id="VDC31816.1"/>
    </source>
</evidence>
<accession>A0A3P5XAZ8</accession>
<organism evidence="2 3">
    <name type="scientific">Pseudogemmobacter humi</name>
    <dbReference type="NCBI Taxonomy" id="2483812"/>
    <lineage>
        <taxon>Bacteria</taxon>
        <taxon>Pseudomonadati</taxon>
        <taxon>Pseudomonadota</taxon>
        <taxon>Alphaproteobacteria</taxon>
        <taxon>Rhodobacterales</taxon>
        <taxon>Paracoccaceae</taxon>
        <taxon>Pseudogemmobacter</taxon>
    </lineage>
</organism>
<feature type="region of interest" description="Disordered" evidence="1">
    <location>
        <begin position="258"/>
        <end position="290"/>
    </location>
</feature>
<keyword evidence="3" id="KW-1185">Reference proteome</keyword>
<evidence type="ECO:0000313" key="3">
    <source>
        <dbReference type="Proteomes" id="UP000277498"/>
    </source>
</evidence>
<evidence type="ECO:0000256" key="1">
    <source>
        <dbReference type="SAM" id="MobiDB-lite"/>
    </source>
</evidence>
<dbReference type="Proteomes" id="UP000277498">
    <property type="component" value="Unassembled WGS sequence"/>
</dbReference>
<dbReference type="EMBL" id="UXAW01000088">
    <property type="protein sequence ID" value="VDC31816.1"/>
    <property type="molecule type" value="Genomic_DNA"/>
</dbReference>
<reference evidence="2 3" key="1">
    <citation type="submission" date="2018-11" db="EMBL/GenBank/DDBJ databases">
        <authorList>
            <person name="Criscuolo A."/>
        </authorList>
    </citation>
    <scope>NUCLEOTIDE SEQUENCE [LARGE SCALE GENOMIC DNA]</scope>
    <source>
        <strain evidence="2">ACIP111625</strain>
    </source>
</reference>
<dbReference type="AlphaFoldDB" id="A0A3P5XAZ8"/>
<name>A0A3P5XAZ8_9RHOB</name>
<proteinExistence type="predicted"/>
<gene>
    <name evidence="2" type="ORF">XINFAN_03171</name>
</gene>
<sequence length="290" mass="31206">MCAAREFTADHRDRRRGAVRIAGNTLRDRSGIPVARWNGVAEAAWAVFSVRRGKRRVGRRGWCQQNRFAGASESQICGIERQPAPERPGCLCGWRGSGRFPVKAVAETRMLSGRTGRPATAPRRRYRTAWGAQIMVPVIARSTCGGGIRTIPNRPLRSGGPVCLGRVCRIRKVHNLPVFAAAGSSARSCADARTAGASRPAATRAFAALWSPILTITGVGWSTPEAGVRTSPGIFRYESPSATEGRATSLQKLGLLSARAASDRESGPSVTDSEEVRFGCRPGISDPRRN</sequence>
<protein>
    <submittedName>
        <fullName evidence="2">Uncharacterized protein</fullName>
    </submittedName>
</protein>